<protein>
    <submittedName>
        <fullName evidence="3">Deoxyribonuclease NucA/NucB</fullName>
    </submittedName>
</protein>
<evidence type="ECO:0000256" key="1">
    <source>
        <dbReference type="SAM" id="MobiDB-lite"/>
    </source>
</evidence>
<dbReference type="Pfam" id="PF14040">
    <property type="entry name" value="DNase_NucA_NucB"/>
    <property type="match status" value="1"/>
</dbReference>
<sequence>MTPHAWTFTTDEPPPPVNAPTVSALNVWPHNNGAATTLTPGLYARVTDPEGRSSTLSVEVEHDPAATGQGSGLIWSGTSQSAFPSGQEASAAVPAGKLSDGWKLRWRARATAGGVNGAWSPWSTFTINTAGGGQPLPSGNRVPQPTGAAAANFSLEHFTTEICRKEGWQGVPPRPVLHDQYRPFTWCYTWTYGVTLYRTVIVDGVKKRIPMGFTQFTATTMILARIGNYLAQALDDPNRHSRDIDVWYKIEPEGVSINDNDIMLNANITTAGNPGPSVCAVDGPSSRRASRADWKSNPYAHFKIKSSTAASSGPDLVGTCKIAPYIAVGGYLQGRLLKDEDVKNFYKEPEVMCDTSPRYRTHYGGCILAKGNRFITYYERSVKHGEVARHIKSAFANTSKVIPGDFLEYIVSGAAGRGAPLHRIWDENGNPLFRENTREKDRACAQLARPAGYQCDEYPFASAYEGAGRNGAGTLTANISYKYLPQPHNGSAGTALRWFYERHRILEEDPFWVLISPGPGPAS</sequence>
<feature type="compositionally biased region" description="Polar residues" evidence="1">
    <location>
        <begin position="76"/>
        <end position="88"/>
    </location>
</feature>
<accession>A0A1G8HU18</accession>
<dbReference type="InterPro" id="IPR029476">
    <property type="entry name" value="DNase_NucA_NucB"/>
</dbReference>
<proteinExistence type="predicted"/>
<evidence type="ECO:0000313" key="3">
    <source>
        <dbReference type="EMBL" id="SDI09970.1"/>
    </source>
</evidence>
<reference evidence="3 4" key="1">
    <citation type="submission" date="2016-10" db="EMBL/GenBank/DDBJ databases">
        <authorList>
            <person name="de Groot N.N."/>
        </authorList>
    </citation>
    <scope>NUCLEOTIDE SEQUENCE [LARGE SCALE GENOMIC DNA]</scope>
    <source>
        <strain evidence="3 4">CPCC 201354</strain>
    </source>
</reference>
<organism evidence="3 4">
    <name type="scientific">Sinosporangium album</name>
    <dbReference type="NCBI Taxonomy" id="504805"/>
    <lineage>
        <taxon>Bacteria</taxon>
        <taxon>Bacillati</taxon>
        <taxon>Actinomycetota</taxon>
        <taxon>Actinomycetes</taxon>
        <taxon>Streptosporangiales</taxon>
        <taxon>Streptosporangiaceae</taxon>
        <taxon>Sinosporangium</taxon>
    </lineage>
</organism>
<dbReference type="STRING" id="504805.SAMN05421505_1342"/>
<dbReference type="AlphaFoldDB" id="A0A1G8HU18"/>
<dbReference type="Proteomes" id="UP000198923">
    <property type="component" value="Unassembled WGS sequence"/>
</dbReference>
<gene>
    <name evidence="3" type="ORF">SAMN05421505_1342</name>
</gene>
<keyword evidence="4" id="KW-1185">Reference proteome</keyword>
<feature type="region of interest" description="Disordered" evidence="1">
    <location>
        <begin position="63"/>
        <end position="88"/>
    </location>
</feature>
<name>A0A1G8HU18_9ACTN</name>
<dbReference type="EMBL" id="FNCN01000034">
    <property type="protein sequence ID" value="SDI09970.1"/>
    <property type="molecule type" value="Genomic_DNA"/>
</dbReference>
<feature type="domain" description="Deoxyribonuclease NucA/NucB" evidence="2">
    <location>
        <begin position="448"/>
        <end position="513"/>
    </location>
</feature>
<evidence type="ECO:0000313" key="4">
    <source>
        <dbReference type="Proteomes" id="UP000198923"/>
    </source>
</evidence>
<evidence type="ECO:0000259" key="2">
    <source>
        <dbReference type="Pfam" id="PF14040"/>
    </source>
</evidence>